<dbReference type="Proteomes" id="UP000600101">
    <property type="component" value="Unassembled WGS sequence"/>
</dbReference>
<proteinExistence type="predicted"/>
<dbReference type="CDD" id="cd02209">
    <property type="entry name" value="cupin_XRE_C"/>
    <property type="match status" value="1"/>
</dbReference>
<evidence type="ECO:0000259" key="1">
    <source>
        <dbReference type="Pfam" id="PF07883"/>
    </source>
</evidence>
<dbReference type="RefSeq" id="WP_186771476.1">
    <property type="nucleotide sequence ID" value="NZ_JACOMF010000018.1"/>
</dbReference>
<evidence type="ECO:0000313" key="3">
    <source>
        <dbReference type="Proteomes" id="UP000600101"/>
    </source>
</evidence>
<dbReference type="InterPro" id="IPR014710">
    <property type="entry name" value="RmlC-like_jellyroll"/>
</dbReference>
<dbReference type="EMBL" id="JACOMF010000018">
    <property type="protein sequence ID" value="MBC4016705.1"/>
    <property type="molecule type" value="Genomic_DNA"/>
</dbReference>
<protein>
    <submittedName>
        <fullName evidence="2">Cupin domain-containing protein</fullName>
    </submittedName>
</protein>
<keyword evidence="3" id="KW-1185">Reference proteome</keyword>
<dbReference type="Gene3D" id="2.60.120.10">
    <property type="entry name" value="Jelly Rolls"/>
    <property type="match status" value="1"/>
</dbReference>
<accession>A0A9X0UI30</accession>
<dbReference type="SUPFAM" id="SSF51182">
    <property type="entry name" value="RmlC-like cupins"/>
    <property type="match status" value="1"/>
</dbReference>
<dbReference type="Pfam" id="PF07883">
    <property type="entry name" value="Cupin_2"/>
    <property type="match status" value="1"/>
</dbReference>
<organism evidence="2 3">
    <name type="scientific">Siccirubricoccus deserti</name>
    <dbReference type="NCBI Taxonomy" id="2013562"/>
    <lineage>
        <taxon>Bacteria</taxon>
        <taxon>Pseudomonadati</taxon>
        <taxon>Pseudomonadota</taxon>
        <taxon>Alphaproteobacteria</taxon>
        <taxon>Acetobacterales</taxon>
        <taxon>Roseomonadaceae</taxon>
        <taxon>Siccirubricoccus</taxon>
    </lineage>
</organism>
<name>A0A9X0UI30_9PROT</name>
<reference evidence="2" key="1">
    <citation type="submission" date="2020-08" db="EMBL/GenBank/DDBJ databases">
        <authorList>
            <person name="Hu Y."/>
            <person name="Nguyen S.V."/>
            <person name="Li F."/>
            <person name="Fanning S."/>
        </authorList>
    </citation>
    <scope>NUCLEOTIDE SEQUENCE</scope>
    <source>
        <strain evidence="2">SYSU D8009</strain>
    </source>
</reference>
<dbReference type="AlphaFoldDB" id="A0A9X0UI30"/>
<sequence>MATPRSRPSSSIRARISPRAHEHEGEELLYVLAGSVELAFAGRSLILGQGGAVEFAGHLPHRLRRIGAAASAVLIVVARG</sequence>
<dbReference type="InterPro" id="IPR011051">
    <property type="entry name" value="RmlC_Cupin_sf"/>
</dbReference>
<gene>
    <name evidence="2" type="ORF">H7965_15385</name>
</gene>
<comment type="caution">
    <text evidence="2">The sequence shown here is derived from an EMBL/GenBank/DDBJ whole genome shotgun (WGS) entry which is preliminary data.</text>
</comment>
<evidence type="ECO:0000313" key="2">
    <source>
        <dbReference type="EMBL" id="MBC4016705.1"/>
    </source>
</evidence>
<feature type="domain" description="Cupin type-2" evidence="1">
    <location>
        <begin position="18"/>
        <end position="77"/>
    </location>
</feature>
<dbReference type="InterPro" id="IPR013096">
    <property type="entry name" value="Cupin_2"/>
</dbReference>